<dbReference type="AlphaFoldDB" id="D8R4V4"/>
<keyword evidence="3" id="KW-1185">Reference proteome</keyword>
<evidence type="ECO:0000256" key="1">
    <source>
        <dbReference type="SAM" id="MobiDB-lite"/>
    </source>
</evidence>
<dbReference type="EMBL" id="GL377572">
    <property type="protein sequence ID" value="EFJ32735.1"/>
    <property type="molecule type" value="Genomic_DNA"/>
</dbReference>
<protein>
    <submittedName>
        <fullName evidence="2">Uncharacterized protein</fullName>
    </submittedName>
</protein>
<evidence type="ECO:0000313" key="2">
    <source>
        <dbReference type="EMBL" id="EFJ32735.1"/>
    </source>
</evidence>
<gene>
    <name evidence="2" type="ORF">SELMODRAFT_407821</name>
</gene>
<evidence type="ECO:0000313" key="3">
    <source>
        <dbReference type="Proteomes" id="UP000001514"/>
    </source>
</evidence>
<dbReference type="HOGENOM" id="CLU_1374269_0_0_1"/>
<sequence length="199" mass="22117">MAAKNSRARVDQAVTAFPAPQLRCCPRRGRLQSICGQPSVAPFYRLRQDAPARHRRCTDGGHGDMVLELKCRLMAATPMLKLSSPRSRLAPASLRRRRPSTSSLHKACISSVGAWRNCEGIKHWDKVFWTLLTTGYVENKQMEMALDLLAQMEARSPCCEFRDCVKHLRQLGSQERTLAGDGSSGKRQGRPCPHSTASG</sequence>
<dbReference type="KEGG" id="smo:SELMODRAFT_407821"/>
<dbReference type="Proteomes" id="UP000001514">
    <property type="component" value="Unassembled WGS sequence"/>
</dbReference>
<proteinExistence type="predicted"/>
<feature type="region of interest" description="Disordered" evidence="1">
    <location>
        <begin position="175"/>
        <end position="199"/>
    </location>
</feature>
<reference evidence="2 3" key="1">
    <citation type="journal article" date="2011" name="Science">
        <title>The Selaginella genome identifies genetic changes associated with the evolution of vascular plants.</title>
        <authorList>
            <person name="Banks J.A."/>
            <person name="Nishiyama T."/>
            <person name="Hasebe M."/>
            <person name="Bowman J.L."/>
            <person name="Gribskov M."/>
            <person name="dePamphilis C."/>
            <person name="Albert V.A."/>
            <person name="Aono N."/>
            <person name="Aoyama T."/>
            <person name="Ambrose B.A."/>
            <person name="Ashton N.W."/>
            <person name="Axtell M.J."/>
            <person name="Barker E."/>
            <person name="Barker M.S."/>
            <person name="Bennetzen J.L."/>
            <person name="Bonawitz N.D."/>
            <person name="Chapple C."/>
            <person name="Cheng C."/>
            <person name="Correa L.G."/>
            <person name="Dacre M."/>
            <person name="DeBarry J."/>
            <person name="Dreyer I."/>
            <person name="Elias M."/>
            <person name="Engstrom E.M."/>
            <person name="Estelle M."/>
            <person name="Feng L."/>
            <person name="Finet C."/>
            <person name="Floyd S.K."/>
            <person name="Frommer W.B."/>
            <person name="Fujita T."/>
            <person name="Gramzow L."/>
            <person name="Gutensohn M."/>
            <person name="Harholt J."/>
            <person name="Hattori M."/>
            <person name="Heyl A."/>
            <person name="Hirai T."/>
            <person name="Hiwatashi Y."/>
            <person name="Ishikawa M."/>
            <person name="Iwata M."/>
            <person name="Karol K.G."/>
            <person name="Koehler B."/>
            <person name="Kolukisaoglu U."/>
            <person name="Kubo M."/>
            <person name="Kurata T."/>
            <person name="Lalonde S."/>
            <person name="Li K."/>
            <person name="Li Y."/>
            <person name="Litt A."/>
            <person name="Lyons E."/>
            <person name="Manning G."/>
            <person name="Maruyama T."/>
            <person name="Michael T.P."/>
            <person name="Mikami K."/>
            <person name="Miyazaki S."/>
            <person name="Morinaga S."/>
            <person name="Murata T."/>
            <person name="Mueller-Roeber B."/>
            <person name="Nelson D.R."/>
            <person name="Obara M."/>
            <person name="Oguri Y."/>
            <person name="Olmstead R.G."/>
            <person name="Onodera N."/>
            <person name="Petersen B.L."/>
            <person name="Pils B."/>
            <person name="Prigge M."/>
            <person name="Rensing S.A."/>
            <person name="Riano-Pachon D.M."/>
            <person name="Roberts A.W."/>
            <person name="Sato Y."/>
            <person name="Scheller H.V."/>
            <person name="Schulz B."/>
            <person name="Schulz C."/>
            <person name="Shakirov E.V."/>
            <person name="Shibagaki N."/>
            <person name="Shinohara N."/>
            <person name="Shippen D.E."/>
            <person name="Soerensen I."/>
            <person name="Sotooka R."/>
            <person name="Sugimoto N."/>
            <person name="Sugita M."/>
            <person name="Sumikawa N."/>
            <person name="Tanurdzic M."/>
            <person name="Theissen G."/>
            <person name="Ulvskov P."/>
            <person name="Wakazuki S."/>
            <person name="Weng J.K."/>
            <person name="Willats W.W."/>
            <person name="Wipf D."/>
            <person name="Wolf P.G."/>
            <person name="Yang L."/>
            <person name="Zimmer A.D."/>
            <person name="Zhu Q."/>
            <person name="Mitros T."/>
            <person name="Hellsten U."/>
            <person name="Loque D."/>
            <person name="Otillar R."/>
            <person name="Salamov A."/>
            <person name="Schmutz J."/>
            <person name="Shapiro H."/>
            <person name="Lindquist E."/>
            <person name="Lucas S."/>
            <person name="Rokhsar D."/>
            <person name="Grigoriev I.V."/>
        </authorList>
    </citation>
    <scope>NUCLEOTIDE SEQUENCE [LARGE SCALE GENOMIC DNA]</scope>
</reference>
<dbReference type="Gramene" id="EFJ32735">
    <property type="protein sequence ID" value="EFJ32735"/>
    <property type="gene ID" value="SELMODRAFT_407821"/>
</dbReference>
<accession>D8R4V4</accession>
<organism evidence="3">
    <name type="scientific">Selaginella moellendorffii</name>
    <name type="common">Spikemoss</name>
    <dbReference type="NCBI Taxonomy" id="88036"/>
    <lineage>
        <taxon>Eukaryota</taxon>
        <taxon>Viridiplantae</taxon>
        <taxon>Streptophyta</taxon>
        <taxon>Embryophyta</taxon>
        <taxon>Tracheophyta</taxon>
        <taxon>Lycopodiopsida</taxon>
        <taxon>Selaginellales</taxon>
        <taxon>Selaginellaceae</taxon>
        <taxon>Selaginella</taxon>
    </lineage>
</organism>
<name>D8R4V4_SELML</name>
<dbReference type="InParanoid" id="D8R4V4"/>